<name>A0ABW2M050_9FLAO</name>
<proteinExistence type="predicted"/>
<protein>
    <recommendedName>
        <fullName evidence="3">FERM domain-containing protein</fullName>
    </recommendedName>
</protein>
<comment type="caution">
    <text evidence="1">The sequence shown here is derived from an EMBL/GenBank/DDBJ whole genome shotgun (WGS) entry which is preliminary data.</text>
</comment>
<organism evidence="1 2">
    <name type="scientific">Chryseobacterium zhengzhouense</name>
    <dbReference type="NCBI Taxonomy" id="1636086"/>
    <lineage>
        <taxon>Bacteria</taxon>
        <taxon>Pseudomonadati</taxon>
        <taxon>Bacteroidota</taxon>
        <taxon>Flavobacteriia</taxon>
        <taxon>Flavobacteriales</taxon>
        <taxon>Weeksellaceae</taxon>
        <taxon>Chryseobacterium group</taxon>
        <taxon>Chryseobacterium</taxon>
    </lineage>
</organism>
<sequence>MRKVTVIFKNTQYNYTTSVNPNQTDEQIQRYFVGKHFNFGTDEKEDFQLCIAVKI</sequence>
<dbReference type="EMBL" id="JBHTCR010000004">
    <property type="protein sequence ID" value="MFC7347290.1"/>
    <property type="molecule type" value="Genomic_DNA"/>
</dbReference>
<evidence type="ECO:0000313" key="2">
    <source>
        <dbReference type="Proteomes" id="UP001596550"/>
    </source>
</evidence>
<dbReference type="Proteomes" id="UP001596550">
    <property type="component" value="Unassembled WGS sequence"/>
</dbReference>
<dbReference type="RefSeq" id="WP_378178534.1">
    <property type="nucleotide sequence ID" value="NZ_JBHTCR010000004.1"/>
</dbReference>
<gene>
    <name evidence="1" type="ORF">ACFQO9_11230</name>
</gene>
<evidence type="ECO:0008006" key="3">
    <source>
        <dbReference type="Google" id="ProtNLM"/>
    </source>
</evidence>
<keyword evidence="2" id="KW-1185">Reference proteome</keyword>
<reference evidence="2" key="1">
    <citation type="journal article" date="2019" name="Int. J. Syst. Evol. Microbiol.">
        <title>The Global Catalogue of Microorganisms (GCM) 10K type strain sequencing project: providing services to taxonomists for standard genome sequencing and annotation.</title>
        <authorList>
            <consortium name="The Broad Institute Genomics Platform"/>
            <consortium name="The Broad Institute Genome Sequencing Center for Infectious Disease"/>
            <person name="Wu L."/>
            <person name="Ma J."/>
        </authorList>
    </citation>
    <scope>NUCLEOTIDE SEQUENCE [LARGE SCALE GENOMIC DNA]</scope>
    <source>
        <strain evidence="2">CCUG 54781</strain>
    </source>
</reference>
<evidence type="ECO:0000313" key="1">
    <source>
        <dbReference type="EMBL" id="MFC7347290.1"/>
    </source>
</evidence>
<accession>A0ABW2M050</accession>